<dbReference type="InterPro" id="IPR011009">
    <property type="entry name" value="Kinase-like_dom_sf"/>
</dbReference>
<name>A0ABR2GSI2_9EUKA</name>
<evidence type="ECO:0000313" key="6">
    <source>
        <dbReference type="Proteomes" id="UP001470230"/>
    </source>
</evidence>
<dbReference type="InterPro" id="IPR011704">
    <property type="entry name" value="ATPase_dyneun-rel_AAA"/>
</dbReference>
<dbReference type="SUPFAM" id="SSF56112">
    <property type="entry name" value="Protein kinase-like (PK-like)"/>
    <property type="match status" value="1"/>
</dbReference>
<dbReference type="Pfam" id="PF07728">
    <property type="entry name" value="AAA_5"/>
    <property type="match status" value="2"/>
</dbReference>
<evidence type="ECO:0000256" key="1">
    <source>
        <dbReference type="ARBA" id="ARBA00022741"/>
    </source>
</evidence>
<organism evidence="5 6">
    <name type="scientific">Tritrichomonas musculus</name>
    <dbReference type="NCBI Taxonomy" id="1915356"/>
    <lineage>
        <taxon>Eukaryota</taxon>
        <taxon>Metamonada</taxon>
        <taxon>Parabasalia</taxon>
        <taxon>Tritrichomonadida</taxon>
        <taxon>Tritrichomonadidae</taxon>
        <taxon>Tritrichomonas</taxon>
    </lineage>
</organism>
<comment type="caution">
    <text evidence="5">The sequence shown here is derived from an EMBL/GenBank/DDBJ whole genome shotgun (WGS) entry which is preliminary data.</text>
</comment>
<evidence type="ECO:0000256" key="3">
    <source>
        <dbReference type="SAM" id="MobiDB-lite"/>
    </source>
</evidence>
<sequence>MQSTKHIQVLIDKKYFKHVSIIGRSSYTSKVIQIDTNDEYAMKVLKNCSFSTEDEICSFCEELQNNNYHCFLPPSYVIFDKDDGKRYLPYQYKQNQSLKEFIEQKKSQKLFPQEQIRIYKILYGIGHFLELFHSDERVHGNLKLSNVLLDENFLPLVTDSLFINTITNQFKPDTTEQNENLVSCLSEKQSSDILCFGILIIQLLANKIIDLSEENQNEDEKMIKEALSLVSSLPISNEFAKKLKLSLSINPSERPKAVEIKDILGQELKKLIDQKQFIDFTRLIIPEKEIPNPKIQKIEIEAKNGNINSIFKFGCFNISSKFSYRKKIGMDYIRYAANNNHIKAQNVYDYYRKDISKFISKSYAKSAIKHLINDSSFDTNFEFSKVLEKIKKGSFDISTFDIDNQFFKEFNFIPTEDALKRLAIIKMFIETGTHLIIEGPTGTSKTFSIEIVCKYLHRNLIRVNLSSDTKSSNLTANIANKQDEWSSIGIDKGPFLQAYENGDVLLLDEINLANPECVRFINDTLDHDQISTQFNGEDIIIEKNPNFVLIATQNPNKGSYSNKRKDLPEDFKSRFIIIEFPELSEKELTEIAKGLAKKQNYEDEEVVKKLVEFHIEWSKENTNDILCFTIREIASTIQAIASGDYSFDAIMNIYGARYEVEKQKKLEQLINKKYPIFKRSKNAEFNYFSEIPNCKKNSSLSKVFNSLWSSIKRGRHVIVASKSGNGATFIAREFAHWYQKKHSFSGSYREHFHVCTIDTNNSYLIGKNKPSEKLNSKNHSNQLIEWHDGFLIKAIKDENIAIFDNIDEALPTILERLNSLLDKKVGEKFETFENPNEKEIEITEGFRLLCTCKLENLEKLSPAFVNRFDVIVLGDQIERNKDSLEDLITVLLKQAHEKLSKPIDDEKQTKTDSDSDDDNSVNDNDDFSFKLTKKNEIKNDQFIPNHQLIDLIYDKIKDFDDLNMRYISQLCNAIAKF</sequence>
<evidence type="ECO:0000313" key="5">
    <source>
        <dbReference type="EMBL" id="KAK8836626.1"/>
    </source>
</evidence>
<dbReference type="PANTHER" id="PTHR48103:SF2">
    <property type="entry name" value="MIDASIN"/>
    <property type="match status" value="1"/>
</dbReference>
<dbReference type="Pfam" id="PF00069">
    <property type="entry name" value="Pkinase"/>
    <property type="match status" value="1"/>
</dbReference>
<proteinExistence type="predicted"/>
<dbReference type="EMBL" id="JAPFFF010000064">
    <property type="protein sequence ID" value="KAK8836626.1"/>
    <property type="molecule type" value="Genomic_DNA"/>
</dbReference>
<dbReference type="CDD" id="cd00009">
    <property type="entry name" value="AAA"/>
    <property type="match status" value="1"/>
</dbReference>
<dbReference type="SUPFAM" id="SSF52540">
    <property type="entry name" value="P-loop containing nucleoside triphosphate hydrolases"/>
    <property type="match status" value="2"/>
</dbReference>
<dbReference type="InterPro" id="IPR027417">
    <property type="entry name" value="P-loop_NTPase"/>
</dbReference>
<keyword evidence="2" id="KW-0067">ATP-binding</keyword>
<feature type="domain" description="Protein kinase" evidence="4">
    <location>
        <begin position="16"/>
        <end position="278"/>
    </location>
</feature>
<evidence type="ECO:0000259" key="4">
    <source>
        <dbReference type="PROSITE" id="PS50011"/>
    </source>
</evidence>
<dbReference type="InterPro" id="IPR000719">
    <property type="entry name" value="Prot_kinase_dom"/>
</dbReference>
<dbReference type="Proteomes" id="UP001470230">
    <property type="component" value="Unassembled WGS sequence"/>
</dbReference>
<feature type="compositionally biased region" description="Basic and acidic residues" evidence="3">
    <location>
        <begin position="902"/>
        <end position="913"/>
    </location>
</feature>
<dbReference type="InterPro" id="IPR003593">
    <property type="entry name" value="AAA+_ATPase"/>
</dbReference>
<dbReference type="SMART" id="SM00382">
    <property type="entry name" value="AAA"/>
    <property type="match status" value="2"/>
</dbReference>
<keyword evidence="1" id="KW-0547">Nucleotide-binding</keyword>
<dbReference type="PANTHER" id="PTHR48103">
    <property type="entry name" value="MIDASIN-RELATED"/>
    <property type="match status" value="1"/>
</dbReference>
<dbReference type="PROSITE" id="PS50011">
    <property type="entry name" value="PROTEIN_KINASE_DOM"/>
    <property type="match status" value="1"/>
</dbReference>
<accession>A0ABR2GSI2</accession>
<reference evidence="5 6" key="1">
    <citation type="submission" date="2024-04" db="EMBL/GenBank/DDBJ databases">
        <title>Tritrichomonas musculus Genome.</title>
        <authorList>
            <person name="Alves-Ferreira E."/>
            <person name="Grigg M."/>
            <person name="Lorenzi H."/>
            <person name="Galac M."/>
        </authorList>
    </citation>
    <scope>NUCLEOTIDE SEQUENCE [LARGE SCALE GENOMIC DNA]</scope>
    <source>
        <strain evidence="5 6">EAF2021</strain>
    </source>
</reference>
<evidence type="ECO:0000256" key="2">
    <source>
        <dbReference type="ARBA" id="ARBA00022840"/>
    </source>
</evidence>
<dbReference type="Gene3D" id="1.10.510.10">
    <property type="entry name" value="Transferase(Phosphotransferase) domain 1"/>
    <property type="match status" value="1"/>
</dbReference>
<protein>
    <recommendedName>
        <fullName evidence="4">Protein kinase domain-containing protein</fullName>
    </recommendedName>
</protein>
<gene>
    <name evidence="5" type="ORF">M9Y10_037560</name>
</gene>
<keyword evidence="6" id="KW-1185">Reference proteome</keyword>
<dbReference type="SMART" id="SM00220">
    <property type="entry name" value="S_TKc"/>
    <property type="match status" value="1"/>
</dbReference>
<dbReference type="Gene3D" id="3.40.50.300">
    <property type="entry name" value="P-loop containing nucleotide triphosphate hydrolases"/>
    <property type="match status" value="2"/>
</dbReference>
<feature type="region of interest" description="Disordered" evidence="3">
    <location>
        <begin position="902"/>
        <end position="922"/>
    </location>
</feature>